<keyword evidence="3" id="KW-1185">Reference proteome</keyword>
<sequence>MFFEKDFLKSIYYDNFFHDICFTCIFSSIFILYHFKMLDISQNEANLIGLGILLLTVSDLFSSGDRYEK</sequence>
<evidence type="ECO:0000313" key="3">
    <source>
        <dbReference type="Proteomes" id="UP001222800"/>
    </source>
</evidence>
<keyword evidence="1" id="KW-0472">Membrane</keyword>
<dbReference type="EMBL" id="CP120733">
    <property type="protein sequence ID" value="WFD10783.1"/>
    <property type="molecule type" value="Genomic_DNA"/>
</dbReference>
<accession>A0ABY8EIT8</accession>
<proteinExistence type="predicted"/>
<dbReference type="Proteomes" id="UP001222800">
    <property type="component" value="Chromosome"/>
</dbReference>
<keyword evidence="1" id="KW-0812">Transmembrane</keyword>
<organism evidence="2 3">
    <name type="scientific">Tepidibacter hydrothermalis</name>
    <dbReference type="NCBI Taxonomy" id="3036126"/>
    <lineage>
        <taxon>Bacteria</taxon>
        <taxon>Bacillati</taxon>
        <taxon>Bacillota</taxon>
        <taxon>Clostridia</taxon>
        <taxon>Peptostreptococcales</taxon>
        <taxon>Peptostreptococcaceae</taxon>
        <taxon>Tepidibacter</taxon>
    </lineage>
</organism>
<dbReference type="RefSeq" id="WP_277732749.1">
    <property type="nucleotide sequence ID" value="NZ_CP120733.1"/>
</dbReference>
<reference evidence="2 3" key="1">
    <citation type="submission" date="2023-03" db="EMBL/GenBank/DDBJ databases">
        <title>Complete genome sequence of Tepidibacter sp. SWIR-1, isolated from a deep-sea hydrothermal vent.</title>
        <authorList>
            <person name="Li X."/>
        </authorList>
    </citation>
    <scope>NUCLEOTIDE SEQUENCE [LARGE SCALE GENOMIC DNA]</scope>
    <source>
        <strain evidence="2 3">SWIR-1</strain>
    </source>
</reference>
<evidence type="ECO:0000256" key="1">
    <source>
        <dbReference type="SAM" id="Phobius"/>
    </source>
</evidence>
<feature type="transmembrane region" description="Helical" evidence="1">
    <location>
        <begin position="16"/>
        <end position="35"/>
    </location>
</feature>
<name>A0ABY8EIT8_9FIRM</name>
<gene>
    <name evidence="2" type="ORF">P4S50_01520</name>
</gene>
<keyword evidence="1" id="KW-1133">Transmembrane helix</keyword>
<protein>
    <submittedName>
        <fullName evidence="2">Uncharacterized protein</fullName>
    </submittedName>
</protein>
<evidence type="ECO:0000313" key="2">
    <source>
        <dbReference type="EMBL" id="WFD10783.1"/>
    </source>
</evidence>